<evidence type="ECO:0000313" key="1">
    <source>
        <dbReference type="EMBL" id="KAH7953870.1"/>
    </source>
</evidence>
<sequence length="111" mass="12546">MKGDTAAVNIQVRGTPIPERDKIRILGVTFSNNGANAAALTNLQGTCEKITHMISRIANRNRGLQEHDIPRLIQAFVTRRITYSTLYLQLRKCCLHKLDVLTRNVYKKALN</sequence>
<comment type="caution">
    <text evidence="1">The sequence shown here is derived from an EMBL/GenBank/DDBJ whole genome shotgun (WGS) entry which is preliminary data.</text>
</comment>
<protein>
    <submittedName>
        <fullName evidence="1">Uncharacterized protein</fullName>
    </submittedName>
</protein>
<name>A0ACB8CX78_DERSI</name>
<gene>
    <name evidence="1" type="ORF">HPB49_013298</name>
</gene>
<organism evidence="1 2">
    <name type="scientific">Dermacentor silvarum</name>
    <name type="common">Tick</name>
    <dbReference type="NCBI Taxonomy" id="543639"/>
    <lineage>
        <taxon>Eukaryota</taxon>
        <taxon>Metazoa</taxon>
        <taxon>Ecdysozoa</taxon>
        <taxon>Arthropoda</taxon>
        <taxon>Chelicerata</taxon>
        <taxon>Arachnida</taxon>
        <taxon>Acari</taxon>
        <taxon>Parasitiformes</taxon>
        <taxon>Ixodida</taxon>
        <taxon>Ixodoidea</taxon>
        <taxon>Ixodidae</taxon>
        <taxon>Rhipicephalinae</taxon>
        <taxon>Dermacentor</taxon>
    </lineage>
</organism>
<accession>A0ACB8CX78</accession>
<evidence type="ECO:0000313" key="2">
    <source>
        <dbReference type="Proteomes" id="UP000821865"/>
    </source>
</evidence>
<proteinExistence type="predicted"/>
<keyword evidence="2" id="KW-1185">Reference proteome</keyword>
<reference evidence="1" key="1">
    <citation type="submission" date="2020-05" db="EMBL/GenBank/DDBJ databases">
        <title>Large-scale comparative analyses of tick genomes elucidate their genetic diversity and vector capacities.</title>
        <authorList>
            <person name="Jia N."/>
            <person name="Wang J."/>
            <person name="Shi W."/>
            <person name="Du L."/>
            <person name="Sun Y."/>
            <person name="Zhan W."/>
            <person name="Jiang J."/>
            <person name="Wang Q."/>
            <person name="Zhang B."/>
            <person name="Ji P."/>
            <person name="Sakyi L.B."/>
            <person name="Cui X."/>
            <person name="Yuan T."/>
            <person name="Jiang B."/>
            <person name="Yang W."/>
            <person name="Lam T.T.-Y."/>
            <person name="Chang Q."/>
            <person name="Ding S."/>
            <person name="Wang X."/>
            <person name="Zhu J."/>
            <person name="Ruan X."/>
            <person name="Zhao L."/>
            <person name="Wei J."/>
            <person name="Que T."/>
            <person name="Du C."/>
            <person name="Cheng J."/>
            <person name="Dai P."/>
            <person name="Han X."/>
            <person name="Huang E."/>
            <person name="Gao Y."/>
            <person name="Liu J."/>
            <person name="Shao H."/>
            <person name="Ye R."/>
            <person name="Li L."/>
            <person name="Wei W."/>
            <person name="Wang X."/>
            <person name="Wang C."/>
            <person name="Yang T."/>
            <person name="Huo Q."/>
            <person name="Li W."/>
            <person name="Guo W."/>
            <person name="Chen H."/>
            <person name="Zhou L."/>
            <person name="Ni X."/>
            <person name="Tian J."/>
            <person name="Zhou Y."/>
            <person name="Sheng Y."/>
            <person name="Liu T."/>
            <person name="Pan Y."/>
            <person name="Xia L."/>
            <person name="Li J."/>
            <person name="Zhao F."/>
            <person name="Cao W."/>
        </authorList>
    </citation>
    <scope>NUCLEOTIDE SEQUENCE</scope>
    <source>
        <strain evidence="1">Dsil-2018</strain>
    </source>
</reference>
<dbReference type="EMBL" id="CM023473">
    <property type="protein sequence ID" value="KAH7953870.1"/>
    <property type="molecule type" value="Genomic_DNA"/>
</dbReference>
<dbReference type="Proteomes" id="UP000821865">
    <property type="component" value="Chromosome 4"/>
</dbReference>